<reference evidence="1 2" key="1">
    <citation type="submission" date="2017-07" db="EMBL/GenBank/DDBJ databases">
        <title>Bifidobacterium novel species.</title>
        <authorList>
            <person name="Lugli G.A."/>
            <person name="Milani C."/>
            <person name="Duranti S."/>
            <person name="Mangifesta M."/>
        </authorList>
    </citation>
    <scope>NUCLEOTIDE SEQUENCE [LARGE SCALE GENOMIC DNA]</scope>
    <source>
        <strain evidence="1 2">77</strain>
    </source>
</reference>
<protein>
    <submittedName>
        <fullName evidence="1">Transcriptional regulator</fullName>
    </submittedName>
</protein>
<comment type="caution">
    <text evidence="1">The sequence shown here is derived from an EMBL/GenBank/DDBJ whole genome shotgun (WGS) entry which is preliminary data.</text>
</comment>
<dbReference type="AlphaFoldDB" id="A0A2N5IVK8"/>
<proteinExistence type="predicted"/>
<dbReference type="EMBL" id="NMWT01000036">
    <property type="protein sequence ID" value="PLS25993.1"/>
    <property type="molecule type" value="Genomic_DNA"/>
</dbReference>
<keyword evidence="2" id="KW-1185">Reference proteome</keyword>
<evidence type="ECO:0000313" key="2">
    <source>
        <dbReference type="Proteomes" id="UP000235034"/>
    </source>
</evidence>
<organism evidence="1 2">
    <name type="scientific">Bifidobacterium parmae</name>
    <dbReference type="NCBI Taxonomy" id="361854"/>
    <lineage>
        <taxon>Bacteria</taxon>
        <taxon>Bacillati</taxon>
        <taxon>Actinomycetota</taxon>
        <taxon>Actinomycetes</taxon>
        <taxon>Bifidobacteriales</taxon>
        <taxon>Bifidobacteriaceae</taxon>
        <taxon>Bifidobacterium</taxon>
    </lineage>
</organism>
<dbReference type="Proteomes" id="UP000235034">
    <property type="component" value="Unassembled WGS sequence"/>
</dbReference>
<dbReference type="InterPro" id="IPR035069">
    <property type="entry name" value="TTHA1013/TTHA0281-like"/>
</dbReference>
<gene>
    <name evidence="1" type="ORF">Uis4E_2168</name>
</gene>
<evidence type="ECO:0000313" key="1">
    <source>
        <dbReference type="EMBL" id="PLS25993.1"/>
    </source>
</evidence>
<accession>A0A2N5IVK8</accession>
<sequence>MSEPVNTTAICRRANGWWAVEVPEIPGLFTQVRSLDQVEAMVRDAADMLGFGVGDVTSVSALQDS</sequence>
<dbReference type="SUPFAM" id="SSF143100">
    <property type="entry name" value="TTHA1013/TTHA0281-like"/>
    <property type="match status" value="1"/>
</dbReference>
<name>A0A2N5IVK8_9BIFI</name>
<dbReference type="OrthoDB" id="5772641at2"/>